<dbReference type="GO" id="GO:0016491">
    <property type="term" value="F:oxidoreductase activity"/>
    <property type="evidence" value="ECO:0007669"/>
    <property type="project" value="InterPro"/>
</dbReference>
<gene>
    <name evidence="7" type="ORF">H9888_04285</name>
</gene>
<dbReference type="CDD" id="cd02966">
    <property type="entry name" value="TlpA_like_family"/>
    <property type="match status" value="1"/>
</dbReference>
<dbReference type="GO" id="GO:0016209">
    <property type="term" value="F:antioxidant activity"/>
    <property type="evidence" value="ECO:0007669"/>
    <property type="project" value="InterPro"/>
</dbReference>
<dbReference type="Gene3D" id="3.40.30.10">
    <property type="entry name" value="Glutaredoxin"/>
    <property type="match status" value="1"/>
</dbReference>
<dbReference type="InterPro" id="IPR000866">
    <property type="entry name" value="AhpC/TSA"/>
</dbReference>
<dbReference type="InterPro" id="IPR017937">
    <property type="entry name" value="Thioredoxin_CS"/>
</dbReference>
<dbReference type="InterPro" id="IPR013766">
    <property type="entry name" value="Thioredoxin_domain"/>
</dbReference>
<dbReference type="InterPro" id="IPR036249">
    <property type="entry name" value="Thioredoxin-like_sf"/>
</dbReference>
<feature type="signal peptide" evidence="5">
    <location>
        <begin position="1"/>
        <end position="20"/>
    </location>
</feature>
<protein>
    <submittedName>
        <fullName evidence="7">AhpC/TSA family protein</fullName>
    </submittedName>
</protein>
<comment type="subcellular location">
    <subcellularLocation>
        <location evidence="1">Cell envelope</location>
    </subcellularLocation>
</comment>
<evidence type="ECO:0000256" key="2">
    <source>
        <dbReference type="ARBA" id="ARBA00022748"/>
    </source>
</evidence>
<feature type="domain" description="Thioredoxin" evidence="6">
    <location>
        <begin position="209"/>
        <end position="346"/>
    </location>
</feature>
<accession>A0A9D1QDP4</accession>
<dbReference type="Pfam" id="PF00578">
    <property type="entry name" value="AhpC-TSA"/>
    <property type="match status" value="1"/>
</dbReference>
<evidence type="ECO:0000313" key="7">
    <source>
        <dbReference type="EMBL" id="HIW10704.1"/>
    </source>
</evidence>
<evidence type="ECO:0000256" key="1">
    <source>
        <dbReference type="ARBA" id="ARBA00004196"/>
    </source>
</evidence>
<keyword evidence="4" id="KW-0676">Redox-active center</keyword>
<keyword evidence="5" id="KW-0732">Signal</keyword>
<dbReference type="InterPro" id="IPR025380">
    <property type="entry name" value="DUF4369"/>
</dbReference>
<dbReference type="AlphaFoldDB" id="A0A9D1QDP4"/>
<evidence type="ECO:0000256" key="4">
    <source>
        <dbReference type="ARBA" id="ARBA00023284"/>
    </source>
</evidence>
<organism evidence="7 8">
    <name type="scientific">Candidatus Rikenella faecigallinarum</name>
    <dbReference type="NCBI Taxonomy" id="2838745"/>
    <lineage>
        <taxon>Bacteria</taxon>
        <taxon>Pseudomonadati</taxon>
        <taxon>Bacteroidota</taxon>
        <taxon>Bacteroidia</taxon>
        <taxon>Bacteroidales</taxon>
        <taxon>Rikenellaceae</taxon>
        <taxon>Rikenella</taxon>
    </lineage>
</organism>
<keyword evidence="2" id="KW-0201">Cytochrome c-type biogenesis</keyword>
<dbReference type="Proteomes" id="UP000823926">
    <property type="component" value="Unassembled WGS sequence"/>
</dbReference>
<proteinExistence type="predicted"/>
<feature type="chain" id="PRO_5038339324" evidence="5">
    <location>
        <begin position="21"/>
        <end position="346"/>
    </location>
</feature>
<dbReference type="EMBL" id="DXHL01000021">
    <property type="protein sequence ID" value="HIW10704.1"/>
    <property type="molecule type" value="Genomic_DNA"/>
</dbReference>
<dbReference type="GO" id="GO:0030313">
    <property type="term" value="C:cell envelope"/>
    <property type="evidence" value="ECO:0007669"/>
    <property type="project" value="UniProtKB-SubCell"/>
</dbReference>
<dbReference type="PROSITE" id="PS51352">
    <property type="entry name" value="THIOREDOXIN_2"/>
    <property type="match status" value="1"/>
</dbReference>
<reference evidence="7" key="1">
    <citation type="journal article" date="2021" name="PeerJ">
        <title>Extensive microbial diversity within the chicken gut microbiome revealed by metagenomics and culture.</title>
        <authorList>
            <person name="Gilroy R."/>
            <person name="Ravi A."/>
            <person name="Getino M."/>
            <person name="Pursley I."/>
            <person name="Horton D.L."/>
            <person name="Alikhan N.F."/>
            <person name="Baker D."/>
            <person name="Gharbi K."/>
            <person name="Hall N."/>
            <person name="Watson M."/>
            <person name="Adriaenssens E.M."/>
            <person name="Foster-Nyarko E."/>
            <person name="Jarju S."/>
            <person name="Secka A."/>
            <person name="Antonio M."/>
            <person name="Oren A."/>
            <person name="Chaudhuri R.R."/>
            <person name="La Ragione R."/>
            <person name="Hildebrand F."/>
            <person name="Pallen M.J."/>
        </authorList>
    </citation>
    <scope>NUCLEOTIDE SEQUENCE</scope>
    <source>
        <strain evidence="7">ChiBcec15-1070</strain>
    </source>
</reference>
<dbReference type="SUPFAM" id="SSF52833">
    <property type="entry name" value="Thioredoxin-like"/>
    <property type="match status" value="1"/>
</dbReference>
<evidence type="ECO:0000256" key="5">
    <source>
        <dbReference type="SAM" id="SignalP"/>
    </source>
</evidence>
<dbReference type="InterPro" id="IPR050553">
    <property type="entry name" value="Thioredoxin_ResA/DsbE_sf"/>
</dbReference>
<name>A0A9D1QDP4_9BACT</name>
<dbReference type="GO" id="GO:0017004">
    <property type="term" value="P:cytochrome complex assembly"/>
    <property type="evidence" value="ECO:0007669"/>
    <property type="project" value="UniProtKB-KW"/>
</dbReference>
<dbReference type="Pfam" id="PF14289">
    <property type="entry name" value="DUF4369"/>
    <property type="match status" value="1"/>
</dbReference>
<dbReference type="PANTHER" id="PTHR42852:SF6">
    <property type="entry name" value="THIOL:DISULFIDE INTERCHANGE PROTEIN DSBE"/>
    <property type="match status" value="1"/>
</dbReference>
<keyword evidence="3" id="KW-1015">Disulfide bond</keyword>
<dbReference type="PANTHER" id="PTHR42852">
    <property type="entry name" value="THIOL:DISULFIDE INTERCHANGE PROTEIN DSBE"/>
    <property type="match status" value="1"/>
</dbReference>
<sequence>MKILIVTVVTALFGTGSVWAQSYTIQGTAPESENGKTVYMTEYEHNTILDSAVVRDGQFTFTRTDSGIRRLDLGRELYANLIAEPGTITVDMNNPLSVGGTPLNDSLSVLLNRRELYFDTIDRLWADSMQTRDEKQRQDKLCSEQYMSRTIAVYRANRTNFMGAYVLMDIAYDMEPERYITLYEEGGTTIRNYGPLKDYLKAKEFELMTLPGKPFVDFEGMDAAGRVIKLSDYVGQGKYVLVDFWASWCGPCREEMSVLARVYGKYKDKGVEVVGLFVWDKPENLAPAVSDLKITWPQIIDSNSTVRHLYGINGIPYIMLFGPDGTILARDLRGERIEQEIARYIP</sequence>
<evidence type="ECO:0000259" key="6">
    <source>
        <dbReference type="PROSITE" id="PS51352"/>
    </source>
</evidence>
<evidence type="ECO:0000256" key="3">
    <source>
        <dbReference type="ARBA" id="ARBA00023157"/>
    </source>
</evidence>
<comment type="caution">
    <text evidence="7">The sequence shown here is derived from an EMBL/GenBank/DDBJ whole genome shotgun (WGS) entry which is preliminary data.</text>
</comment>
<evidence type="ECO:0000313" key="8">
    <source>
        <dbReference type="Proteomes" id="UP000823926"/>
    </source>
</evidence>
<reference evidence="7" key="2">
    <citation type="submission" date="2021-04" db="EMBL/GenBank/DDBJ databases">
        <authorList>
            <person name="Gilroy R."/>
        </authorList>
    </citation>
    <scope>NUCLEOTIDE SEQUENCE</scope>
    <source>
        <strain evidence="7">ChiBcec15-1070</strain>
    </source>
</reference>
<dbReference type="PROSITE" id="PS00194">
    <property type="entry name" value="THIOREDOXIN_1"/>
    <property type="match status" value="1"/>
</dbReference>